<dbReference type="EMBL" id="GBXM01009299">
    <property type="protein sequence ID" value="JAH99278.1"/>
    <property type="molecule type" value="Transcribed_RNA"/>
</dbReference>
<sequence length="25" mass="3066">MFFFKFYLRVCVRVRRVVCGSQNPL</sequence>
<protein>
    <submittedName>
        <fullName evidence="1">Uncharacterized protein</fullName>
    </submittedName>
</protein>
<accession>A0A0E9XC81</accession>
<name>A0A0E9XC81_ANGAN</name>
<reference evidence="1" key="2">
    <citation type="journal article" date="2015" name="Fish Shellfish Immunol.">
        <title>Early steps in the European eel (Anguilla anguilla)-Vibrio vulnificus interaction in the gills: Role of the RtxA13 toxin.</title>
        <authorList>
            <person name="Callol A."/>
            <person name="Pajuelo D."/>
            <person name="Ebbesson L."/>
            <person name="Teles M."/>
            <person name="MacKenzie S."/>
            <person name="Amaro C."/>
        </authorList>
    </citation>
    <scope>NUCLEOTIDE SEQUENCE</scope>
</reference>
<organism evidence="1">
    <name type="scientific">Anguilla anguilla</name>
    <name type="common">European freshwater eel</name>
    <name type="synonym">Muraena anguilla</name>
    <dbReference type="NCBI Taxonomy" id="7936"/>
    <lineage>
        <taxon>Eukaryota</taxon>
        <taxon>Metazoa</taxon>
        <taxon>Chordata</taxon>
        <taxon>Craniata</taxon>
        <taxon>Vertebrata</taxon>
        <taxon>Euteleostomi</taxon>
        <taxon>Actinopterygii</taxon>
        <taxon>Neopterygii</taxon>
        <taxon>Teleostei</taxon>
        <taxon>Anguilliformes</taxon>
        <taxon>Anguillidae</taxon>
        <taxon>Anguilla</taxon>
    </lineage>
</organism>
<proteinExistence type="predicted"/>
<reference evidence="1" key="1">
    <citation type="submission" date="2014-11" db="EMBL/GenBank/DDBJ databases">
        <authorList>
            <person name="Amaro Gonzalez C."/>
        </authorList>
    </citation>
    <scope>NUCLEOTIDE SEQUENCE</scope>
</reference>
<evidence type="ECO:0000313" key="1">
    <source>
        <dbReference type="EMBL" id="JAH99278.1"/>
    </source>
</evidence>
<dbReference type="AlphaFoldDB" id="A0A0E9XC81"/>